<feature type="region of interest" description="Disordered" evidence="1">
    <location>
        <begin position="130"/>
        <end position="165"/>
    </location>
</feature>
<feature type="compositionally biased region" description="Polar residues" evidence="1">
    <location>
        <begin position="277"/>
        <end position="302"/>
    </location>
</feature>
<comment type="caution">
    <text evidence="2">The sequence shown here is derived from an EMBL/GenBank/DDBJ whole genome shotgun (WGS) entry which is preliminary data.</text>
</comment>
<keyword evidence="3" id="KW-1185">Reference proteome</keyword>
<dbReference type="Proteomes" id="UP001302126">
    <property type="component" value="Unassembled WGS sequence"/>
</dbReference>
<sequence>MVPYLPVEISPTSYQPVWEAPQSVPPLQQQAPQSVAPAALPTPAAPVPSSRRASALQLVKAESPACPTPTGIAQSFPIQSSAVHKREQCCVMVTVTDRRATNEGIIPRANEETILRRWGDYKHSFSNAHTPAIKSEEHNKSVLSTAARPSASSSTKQPVQEDRPVPTPHYYCRLCRGKLNDDDRERCRECILDKANRHFEQAELDEQKAKLKEAYNKEQRRHYRVGTRSRTSPPSKPRPRLVKTEAVVPSSPAQPRNGTQAARRGRKNTVRAKRDSNVSTRATPTMTSTNTAVQQNYNTGGSNSPTFMNYTYGNIIQLLETTPQIVANNRERYGRTATTYTAPIPIPRPDWGQYQRVLRAQDYVQARVDWGCSVDQYQQQTGTSGMATSSAASSVTLGYGGVEDTMDDSNVKTEPGVDDDLSAGYHCFGYSYGTR</sequence>
<feature type="compositionally biased region" description="Low complexity" evidence="1">
    <location>
        <begin position="144"/>
        <end position="155"/>
    </location>
</feature>
<evidence type="ECO:0000313" key="2">
    <source>
        <dbReference type="EMBL" id="KAK4186733.1"/>
    </source>
</evidence>
<feature type="region of interest" description="Disordered" evidence="1">
    <location>
        <begin position="21"/>
        <end position="48"/>
    </location>
</feature>
<reference evidence="2" key="1">
    <citation type="journal article" date="2023" name="Mol. Phylogenet. Evol.">
        <title>Genome-scale phylogeny and comparative genomics of the fungal order Sordariales.</title>
        <authorList>
            <person name="Hensen N."/>
            <person name="Bonometti L."/>
            <person name="Westerberg I."/>
            <person name="Brannstrom I.O."/>
            <person name="Guillou S."/>
            <person name="Cros-Aarteil S."/>
            <person name="Calhoun S."/>
            <person name="Haridas S."/>
            <person name="Kuo A."/>
            <person name="Mondo S."/>
            <person name="Pangilinan J."/>
            <person name="Riley R."/>
            <person name="LaButti K."/>
            <person name="Andreopoulos B."/>
            <person name="Lipzen A."/>
            <person name="Chen C."/>
            <person name="Yan M."/>
            <person name="Daum C."/>
            <person name="Ng V."/>
            <person name="Clum A."/>
            <person name="Steindorff A."/>
            <person name="Ohm R.A."/>
            <person name="Martin F."/>
            <person name="Silar P."/>
            <person name="Natvig D.O."/>
            <person name="Lalanne C."/>
            <person name="Gautier V."/>
            <person name="Ament-Velasquez S.L."/>
            <person name="Kruys A."/>
            <person name="Hutchinson M.I."/>
            <person name="Powell A.J."/>
            <person name="Barry K."/>
            <person name="Miller A.N."/>
            <person name="Grigoriev I.V."/>
            <person name="Debuchy R."/>
            <person name="Gladieux P."/>
            <person name="Hiltunen Thoren M."/>
            <person name="Johannesson H."/>
        </authorList>
    </citation>
    <scope>NUCLEOTIDE SEQUENCE</scope>
    <source>
        <strain evidence="2">PSN309</strain>
    </source>
</reference>
<evidence type="ECO:0000313" key="3">
    <source>
        <dbReference type="Proteomes" id="UP001302126"/>
    </source>
</evidence>
<organism evidence="2 3">
    <name type="scientific">Podospora australis</name>
    <dbReference type="NCBI Taxonomy" id="1536484"/>
    <lineage>
        <taxon>Eukaryota</taxon>
        <taxon>Fungi</taxon>
        <taxon>Dikarya</taxon>
        <taxon>Ascomycota</taxon>
        <taxon>Pezizomycotina</taxon>
        <taxon>Sordariomycetes</taxon>
        <taxon>Sordariomycetidae</taxon>
        <taxon>Sordariales</taxon>
        <taxon>Podosporaceae</taxon>
        <taxon>Podospora</taxon>
    </lineage>
</organism>
<proteinExistence type="predicted"/>
<dbReference type="AlphaFoldDB" id="A0AAN6WS63"/>
<evidence type="ECO:0000256" key="1">
    <source>
        <dbReference type="SAM" id="MobiDB-lite"/>
    </source>
</evidence>
<name>A0AAN6WS63_9PEZI</name>
<gene>
    <name evidence="2" type="ORF">QBC35DRAFT_553386</name>
</gene>
<accession>A0AAN6WS63</accession>
<protein>
    <submittedName>
        <fullName evidence="2">Uncharacterized protein</fullName>
    </submittedName>
</protein>
<feature type="region of interest" description="Disordered" evidence="1">
    <location>
        <begin position="214"/>
        <end position="302"/>
    </location>
</feature>
<feature type="compositionally biased region" description="Polar residues" evidence="1">
    <location>
        <begin position="251"/>
        <end position="260"/>
    </location>
</feature>
<dbReference type="EMBL" id="MU864416">
    <property type="protein sequence ID" value="KAK4186733.1"/>
    <property type="molecule type" value="Genomic_DNA"/>
</dbReference>
<reference evidence="2" key="2">
    <citation type="submission" date="2023-05" db="EMBL/GenBank/DDBJ databases">
        <authorList>
            <consortium name="Lawrence Berkeley National Laboratory"/>
            <person name="Steindorff A."/>
            <person name="Hensen N."/>
            <person name="Bonometti L."/>
            <person name="Westerberg I."/>
            <person name="Brannstrom I.O."/>
            <person name="Guillou S."/>
            <person name="Cros-Aarteil S."/>
            <person name="Calhoun S."/>
            <person name="Haridas S."/>
            <person name="Kuo A."/>
            <person name="Mondo S."/>
            <person name="Pangilinan J."/>
            <person name="Riley R."/>
            <person name="Labutti K."/>
            <person name="Andreopoulos B."/>
            <person name="Lipzen A."/>
            <person name="Chen C."/>
            <person name="Yanf M."/>
            <person name="Daum C."/>
            <person name="Ng V."/>
            <person name="Clum A."/>
            <person name="Ohm R."/>
            <person name="Martin F."/>
            <person name="Silar P."/>
            <person name="Natvig D."/>
            <person name="Lalanne C."/>
            <person name="Gautier V."/>
            <person name="Ament-Velasquez S.L."/>
            <person name="Kruys A."/>
            <person name="Hutchinson M.I."/>
            <person name="Powell A.J."/>
            <person name="Barry K."/>
            <person name="Miller A.N."/>
            <person name="Grigoriev I.V."/>
            <person name="Debuchy R."/>
            <person name="Gladieux P."/>
            <person name="Thoren M.H."/>
            <person name="Johannesson H."/>
        </authorList>
    </citation>
    <scope>NUCLEOTIDE SEQUENCE</scope>
    <source>
        <strain evidence="2">PSN309</strain>
    </source>
</reference>